<evidence type="ECO:0000313" key="3">
    <source>
        <dbReference type="Proteomes" id="UP000546642"/>
    </source>
</evidence>
<dbReference type="Pfam" id="PF13560">
    <property type="entry name" value="HTH_31"/>
    <property type="match status" value="1"/>
</dbReference>
<dbReference type="InterPro" id="IPR041413">
    <property type="entry name" value="MLTR_LBD"/>
</dbReference>
<dbReference type="CDD" id="cd00093">
    <property type="entry name" value="HTH_XRE"/>
    <property type="match status" value="1"/>
</dbReference>
<organism evidence="2 3">
    <name type="scientific">Nocardiopsis mwathae</name>
    <dbReference type="NCBI Taxonomy" id="1472723"/>
    <lineage>
        <taxon>Bacteria</taxon>
        <taxon>Bacillati</taxon>
        <taxon>Actinomycetota</taxon>
        <taxon>Actinomycetes</taxon>
        <taxon>Streptosporangiales</taxon>
        <taxon>Nocardiopsidaceae</taxon>
        <taxon>Nocardiopsis</taxon>
    </lineage>
</organism>
<dbReference type="InterPro" id="IPR001387">
    <property type="entry name" value="Cro/C1-type_HTH"/>
</dbReference>
<dbReference type="EMBL" id="JACHDS010000001">
    <property type="protein sequence ID" value="MBB6173838.1"/>
    <property type="molecule type" value="Genomic_DNA"/>
</dbReference>
<dbReference type="PANTHER" id="PTHR35010">
    <property type="entry name" value="BLL4672 PROTEIN-RELATED"/>
    <property type="match status" value="1"/>
</dbReference>
<dbReference type="SUPFAM" id="SSF47413">
    <property type="entry name" value="lambda repressor-like DNA-binding domains"/>
    <property type="match status" value="1"/>
</dbReference>
<evidence type="ECO:0000259" key="1">
    <source>
        <dbReference type="PROSITE" id="PS50943"/>
    </source>
</evidence>
<comment type="caution">
    <text evidence="2">The sequence shown here is derived from an EMBL/GenBank/DDBJ whole genome shotgun (WGS) entry which is preliminary data.</text>
</comment>
<dbReference type="AlphaFoldDB" id="A0A7X0D6X8"/>
<dbReference type="Proteomes" id="UP000546642">
    <property type="component" value="Unassembled WGS sequence"/>
</dbReference>
<dbReference type="PROSITE" id="PS50943">
    <property type="entry name" value="HTH_CROC1"/>
    <property type="match status" value="1"/>
</dbReference>
<gene>
    <name evidence="2" type="ORF">HNR23_003898</name>
</gene>
<dbReference type="RefSeq" id="WP_343070622.1">
    <property type="nucleotide sequence ID" value="NZ_JACHDS010000001.1"/>
</dbReference>
<name>A0A7X0D6X8_9ACTN</name>
<proteinExistence type="predicted"/>
<dbReference type="InterPro" id="IPR010982">
    <property type="entry name" value="Lambda_DNA-bd_dom_sf"/>
</dbReference>
<dbReference type="Gene3D" id="3.30.450.180">
    <property type="match status" value="1"/>
</dbReference>
<evidence type="ECO:0000313" key="2">
    <source>
        <dbReference type="EMBL" id="MBB6173838.1"/>
    </source>
</evidence>
<dbReference type="Gene3D" id="1.10.260.40">
    <property type="entry name" value="lambda repressor-like DNA-binding domains"/>
    <property type="match status" value="1"/>
</dbReference>
<keyword evidence="3" id="KW-1185">Reference proteome</keyword>
<dbReference type="PANTHER" id="PTHR35010:SF2">
    <property type="entry name" value="BLL4672 PROTEIN"/>
    <property type="match status" value="1"/>
</dbReference>
<dbReference type="SMART" id="SM00530">
    <property type="entry name" value="HTH_XRE"/>
    <property type="match status" value="1"/>
</dbReference>
<sequence>MEHLDLVADQRSLLNQGVRGVDRQEELREFLRSRRARLRPEDAGLTRSSGFSGRRRVPGLRREELAQLAGVSIDYYVRLEQGRAGQASPEVLDAVAKALQLDAFERAHLYALVRGEDVPPSGEHRQEIRPGVRALLDALENVPAYVVGRRLEILAWNELARILIADFPALSHRERNLARLTFLDPSAQQRYIRWQEKAEDTVAFVRLDAGRHPDDPELAQLIEELSSQSEDFRRMWSEHDVRDITHGPKPLYHPLVGVLQVSFETLQLPDEPDQAVVVYLPEPGTSAAADLRLLAAEYTAS</sequence>
<feature type="domain" description="HTH cro/C1-type" evidence="1">
    <location>
        <begin position="59"/>
        <end position="104"/>
    </location>
</feature>
<dbReference type="GO" id="GO:0003677">
    <property type="term" value="F:DNA binding"/>
    <property type="evidence" value="ECO:0007669"/>
    <property type="project" value="InterPro"/>
</dbReference>
<protein>
    <submittedName>
        <fullName evidence="2">Transcriptional regulator with XRE-family HTH domain</fullName>
    </submittedName>
</protein>
<dbReference type="Pfam" id="PF17765">
    <property type="entry name" value="MLTR_LBD"/>
    <property type="match status" value="1"/>
</dbReference>
<accession>A0A7X0D6X8</accession>
<reference evidence="2 3" key="1">
    <citation type="submission" date="2020-08" db="EMBL/GenBank/DDBJ databases">
        <title>Sequencing the genomes of 1000 actinobacteria strains.</title>
        <authorList>
            <person name="Klenk H.-P."/>
        </authorList>
    </citation>
    <scope>NUCLEOTIDE SEQUENCE [LARGE SCALE GENOMIC DNA]</scope>
    <source>
        <strain evidence="2 3">DSM 46659</strain>
    </source>
</reference>